<dbReference type="AlphaFoldDB" id="A0A7J6B512"/>
<dbReference type="Proteomes" id="UP000593565">
    <property type="component" value="Unassembled WGS sequence"/>
</dbReference>
<dbReference type="EMBL" id="JAAGNN010000004">
    <property type="protein sequence ID" value="KAF4090095.1"/>
    <property type="molecule type" value="Genomic_DNA"/>
</dbReference>
<comment type="similarity">
    <text evidence="1">Belongs to the beta type-B retroviral polymerase family. HERV class-II K(HML-2) pol subfamily.</text>
</comment>
<protein>
    <recommendedName>
        <fullName evidence="2">ribonuclease H</fullName>
        <ecNumber evidence="2">3.1.26.4</ecNumber>
    </recommendedName>
</protein>
<dbReference type="InterPro" id="IPR043502">
    <property type="entry name" value="DNA/RNA_pol_sf"/>
</dbReference>
<evidence type="ECO:0000256" key="2">
    <source>
        <dbReference type="ARBA" id="ARBA00012180"/>
    </source>
</evidence>
<keyword evidence="5" id="KW-1185">Reference proteome</keyword>
<feature type="domain" description="Reverse transcriptase" evidence="3">
    <location>
        <begin position="1"/>
        <end position="66"/>
    </location>
</feature>
<reference evidence="4 5" key="1">
    <citation type="submission" date="2020-02" db="EMBL/GenBank/DDBJ databases">
        <title>A chromosome-scale genome assembly of the black bullhead catfish (Ameiurus melas).</title>
        <authorList>
            <person name="Wen M."/>
            <person name="Zham M."/>
            <person name="Cabau C."/>
            <person name="Klopp C."/>
            <person name="Donnadieu C."/>
            <person name="Roques C."/>
            <person name="Bouchez O."/>
            <person name="Lampietro C."/>
            <person name="Jouanno E."/>
            <person name="Herpin A."/>
            <person name="Louis A."/>
            <person name="Berthelot C."/>
            <person name="Parey E."/>
            <person name="Roest-Crollius H."/>
            <person name="Braasch I."/>
            <person name="Postlethwait J."/>
            <person name="Robinson-Rechavi M."/>
            <person name="Echchiki A."/>
            <person name="Begum T."/>
            <person name="Montfort J."/>
            <person name="Schartl M."/>
            <person name="Bobe J."/>
            <person name="Guiguen Y."/>
        </authorList>
    </citation>
    <scope>NUCLEOTIDE SEQUENCE [LARGE SCALE GENOMIC DNA]</scope>
    <source>
        <strain evidence="4">M_S1</strain>
        <tissue evidence="4">Blood</tissue>
    </source>
</reference>
<dbReference type="EC" id="3.1.26.4" evidence="2"/>
<sequence length="108" mass="12218">MVIVLRPHCAFAATYLDDVVIHSSTWSDHLFHMEEVLKELWKAGLITNPKKCHLGLTEAQYLGYHIGQGLLKHQAKKIEAVKGYPGLCQKNRRLGSRRGRCSLNTHIA</sequence>
<evidence type="ECO:0000256" key="1">
    <source>
        <dbReference type="ARBA" id="ARBA00010879"/>
    </source>
</evidence>
<proteinExistence type="inferred from homology"/>
<dbReference type="InterPro" id="IPR000477">
    <property type="entry name" value="RT_dom"/>
</dbReference>
<gene>
    <name evidence="4" type="ORF">AMELA_G00048000</name>
</gene>
<dbReference type="Pfam" id="PF00078">
    <property type="entry name" value="RVT_1"/>
    <property type="match status" value="1"/>
</dbReference>
<accession>A0A7J6B512</accession>
<dbReference type="SUPFAM" id="SSF56672">
    <property type="entry name" value="DNA/RNA polymerases"/>
    <property type="match status" value="1"/>
</dbReference>
<dbReference type="GO" id="GO:0004523">
    <property type="term" value="F:RNA-DNA hybrid ribonuclease activity"/>
    <property type="evidence" value="ECO:0007669"/>
    <property type="project" value="UniProtKB-EC"/>
</dbReference>
<dbReference type="Gene3D" id="3.30.70.270">
    <property type="match status" value="1"/>
</dbReference>
<evidence type="ECO:0000259" key="3">
    <source>
        <dbReference type="PROSITE" id="PS50878"/>
    </source>
</evidence>
<dbReference type="PROSITE" id="PS50878">
    <property type="entry name" value="RT_POL"/>
    <property type="match status" value="1"/>
</dbReference>
<dbReference type="InterPro" id="IPR051320">
    <property type="entry name" value="Viral_Replic_Matur_Polypro"/>
</dbReference>
<dbReference type="PANTHER" id="PTHR33064">
    <property type="entry name" value="POL PROTEIN"/>
    <property type="match status" value="1"/>
</dbReference>
<evidence type="ECO:0000313" key="5">
    <source>
        <dbReference type="Proteomes" id="UP000593565"/>
    </source>
</evidence>
<comment type="caution">
    <text evidence="4">The sequence shown here is derived from an EMBL/GenBank/DDBJ whole genome shotgun (WGS) entry which is preliminary data.</text>
</comment>
<evidence type="ECO:0000313" key="4">
    <source>
        <dbReference type="EMBL" id="KAF4090095.1"/>
    </source>
</evidence>
<organism evidence="4 5">
    <name type="scientific">Ameiurus melas</name>
    <name type="common">Black bullhead</name>
    <name type="synonym">Silurus melas</name>
    <dbReference type="NCBI Taxonomy" id="219545"/>
    <lineage>
        <taxon>Eukaryota</taxon>
        <taxon>Metazoa</taxon>
        <taxon>Chordata</taxon>
        <taxon>Craniata</taxon>
        <taxon>Vertebrata</taxon>
        <taxon>Euteleostomi</taxon>
        <taxon>Actinopterygii</taxon>
        <taxon>Neopterygii</taxon>
        <taxon>Teleostei</taxon>
        <taxon>Ostariophysi</taxon>
        <taxon>Siluriformes</taxon>
        <taxon>Ictaluridae</taxon>
        <taxon>Ameiurus</taxon>
    </lineage>
</organism>
<name>A0A7J6B512_AMEME</name>
<dbReference type="InterPro" id="IPR043128">
    <property type="entry name" value="Rev_trsase/Diguanyl_cyclase"/>
</dbReference>
<dbReference type="PANTHER" id="PTHR33064:SF29">
    <property type="entry name" value="PEPTIDASE A2 DOMAIN-CONTAINING PROTEIN-RELATED"/>
    <property type="match status" value="1"/>
</dbReference>